<dbReference type="Gene3D" id="1.25.40.10">
    <property type="entry name" value="Tetratricopeptide repeat domain"/>
    <property type="match status" value="2"/>
</dbReference>
<sequence>MDVCDAWKRESPKQKSRVEGLAKDSGKLVSAEKLKVVWSEMLKSEVVPDAESVSRIINSYGSIGDFDMISKILRLIQLKDAEILHDIFRLTISCFGKRGQLECMDCIIKEMVSLGYSVDSATGNAYVLYYSSFGTLAEVEVAYGRLKRSRILLEGEGIRAISFAYIKENKFYALGKFLRNVGLCRRDVGNLIWNLLLLSYAADFKMKSLQREFVRMVEAGFRPDLNTFNVRALAFSKMSLLWDLHLSLEHMTHESVAPDLVTYGCVVDAYMDRRLARNLKFAFSKLNWNSAVSVLTDPLIFEAMGKGDFHSSSEVVLGNSTNEDWTYKRLIDIYLKKRFRSNQIFWNY</sequence>
<accession>A0A2Z7B519</accession>
<name>A0A2Z7B519_9LAMI</name>
<dbReference type="EMBL" id="KV011136">
    <property type="protein sequence ID" value="KZV26809.1"/>
    <property type="molecule type" value="Genomic_DNA"/>
</dbReference>
<keyword evidence="2" id="KW-1185">Reference proteome</keyword>
<reference evidence="1 2" key="1">
    <citation type="journal article" date="2015" name="Proc. Natl. Acad. Sci. U.S.A.">
        <title>The resurrection genome of Boea hygrometrica: A blueprint for survival of dehydration.</title>
        <authorList>
            <person name="Xiao L."/>
            <person name="Yang G."/>
            <person name="Zhang L."/>
            <person name="Yang X."/>
            <person name="Zhao S."/>
            <person name="Ji Z."/>
            <person name="Zhou Q."/>
            <person name="Hu M."/>
            <person name="Wang Y."/>
            <person name="Chen M."/>
            <person name="Xu Y."/>
            <person name="Jin H."/>
            <person name="Xiao X."/>
            <person name="Hu G."/>
            <person name="Bao F."/>
            <person name="Hu Y."/>
            <person name="Wan P."/>
            <person name="Li L."/>
            <person name="Deng X."/>
            <person name="Kuang T."/>
            <person name="Xiang C."/>
            <person name="Zhu J.K."/>
            <person name="Oliver M.J."/>
            <person name="He Y."/>
        </authorList>
    </citation>
    <scope>NUCLEOTIDE SEQUENCE [LARGE SCALE GENOMIC DNA]</scope>
    <source>
        <strain evidence="2">cv. XS01</strain>
    </source>
</reference>
<protein>
    <submittedName>
        <fullName evidence="1">Pentatricopeptide repeat-containing protein</fullName>
    </submittedName>
</protein>
<dbReference type="AlphaFoldDB" id="A0A2Z7B519"/>
<dbReference type="PANTHER" id="PTHR47493">
    <property type="entry name" value="OS08G0520200 PROTEIN"/>
    <property type="match status" value="1"/>
</dbReference>
<evidence type="ECO:0000313" key="2">
    <source>
        <dbReference type="Proteomes" id="UP000250235"/>
    </source>
</evidence>
<gene>
    <name evidence="1" type="ORF">F511_06656</name>
</gene>
<dbReference type="PANTHER" id="PTHR47493:SF1">
    <property type="entry name" value="OS08G0520200 PROTEIN"/>
    <property type="match status" value="1"/>
</dbReference>
<organism evidence="1 2">
    <name type="scientific">Dorcoceras hygrometricum</name>
    <dbReference type="NCBI Taxonomy" id="472368"/>
    <lineage>
        <taxon>Eukaryota</taxon>
        <taxon>Viridiplantae</taxon>
        <taxon>Streptophyta</taxon>
        <taxon>Embryophyta</taxon>
        <taxon>Tracheophyta</taxon>
        <taxon>Spermatophyta</taxon>
        <taxon>Magnoliopsida</taxon>
        <taxon>eudicotyledons</taxon>
        <taxon>Gunneridae</taxon>
        <taxon>Pentapetalae</taxon>
        <taxon>asterids</taxon>
        <taxon>lamiids</taxon>
        <taxon>Lamiales</taxon>
        <taxon>Gesneriaceae</taxon>
        <taxon>Didymocarpoideae</taxon>
        <taxon>Trichosporeae</taxon>
        <taxon>Loxocarpinae</taxon>
        <taxon>Dorcoceras</taxon>
    </lineage>
</organism>
<dbReference type="OrthoDB" id="762539at2759"/>
<dbReference type="InterPro" id="IPR011990">
    <property type="entry name" value="TPR-like_helical_dom_sf"/>
</dbReference>
<dbReference type="Proteomes" id="UP000250235">
    <property type="component" value="Unassembled WGS sequence"/>
</dbReference>
<proteinExistence type="predicted"/>
<evidence type="ECO:0000313" key="1">
    <source>
        <dbReference type="EMBL" id="KZV26809.1"/>
    </source>
</evidence>